<evidence type="ECO:0000259" key="9">
    <source>
        <dbReference type="PROSITE" id="PS50135"/>
    </source>
</evidence>
<keyword evidence="8" id="KW-0812">Transmembrane</keyword>
<dbReference type="SUPFAM" id="SSF47473">
    <property type="entry name" value="EF-hand"/>
    <property type="match status" value="1"/>
</dbReference>
<feature type="compositionally biased region" description="Basic and acidic residues" evidence="7">
    <location>
        <begin position="558"/>
        <end position="575"/>
    </location>
</feature>
<dbReference type="GO" id="GO:0005829">
    <property type="term" value="C:cytosol"/>
    <property type="evidence" value="ECO:0007669"/>
    <property type="project" value="TreeGrafter"/>
</dbReference>
<keyword evidence="8" id="KW-0472">Membrane</keyword>
<feature type="region of interest" description="Disordered" evidence="7">
    <location>
        <begin position="814"/>
        <end position="844"/>
    </location>
</feature>
<keyword evidence="1" id="KW-0479">Metal-binding</keyword>
<dbReference type="PROSITE" id="PS01357">
    <property type="entry name" value="ZF_ZZ_1"/>
    <property type="match status" value="1"/>
</dbReference>
<dbReference type="Gene3D" id="3.30.60.90">
    <property type="match status" value="1"/>
</dbReference>
<dbReference type="CDD" id="cd00051">
    <property type="entry name" value="EFh"/>
    <property type="match status" value="1"/>
</dbReference>
<evidence type="ECO:0000256" key="5">
    <source>
        <dbReference type="ARBA" id="ARBA00022837"/>
    </source>
</evidence>
<evidence type="ECO:0008006" key="13">
    <source>
        <dbReference type="Google" id="ProtNLM"/>
    </source>
</evidence>
<dbReference type="GO" id="GO:0016020">
    <property type="term" value="C:membrane"/>
    <property type="evidence" value="ECO:0007669"/>
    <property type="project" value="TreeGrafter"/>
</dbReference>
<keyword evidence="3 6" id="KW-0863">Zinc-finger</keyword>
<dbReference type="AlphaFoldDB" id="A0A6A6T874"/>
<dbReference type="SMART" id="SM00291">
    <property type="entry name" value="ZnF_ZZ"/>
    <property type="match status" value="1"/>
</dbReference>
<feature type="region of interest" description="Disordered" evidence="7">
    <location>
        <begin position="918"/>
        <end position="984"/>
    </location>
</feature>
<feature type="domain" description="ZZ-type" evidence="9">
    <location>
        <begin position="232"/>
        <end position="284"/>
    </location>
</feature>
<evidence type="ECO:0000256" key="4">
    <source>
        <dbReference type="ARBA" id="ARBA00022833"/>
    </source>
</evidence>
<feature type="domain" description="EF-hand" evidence="10">
    <location>
        <begin position="370"/>
        <end position="405"/>
    </location>
</feature>
<feature type="region of interest" description="Disordered" evidence="7">
    <location>
        <begin position="859"/>
        <end position="880"/>
    </location>
</feature>
<dbReference type="GO" id="GO:0008270">
    <property type="term" value="F:zinc ion binding"/>
    <property type="evidence" value="ECO:0007669"/>
    <property type="project" value="UniProtKB-KW"/>
</dbReference>
<dbReference type="Pfam" id="PF13202">
    <property type="entry name" value="EF-hand_5"/>
    <property type="match status" value="1"/>
</dbReference>
<feature type="region of interest" description="Disordered" evidence="7">
    <location>
        <begin position="555"/>
        <end position="632"/>
    </location>
</feature>
<keyword evidence="5" id="KW-0106">Calcium</keyword>
<dbReference type="Pfam" id="PF00569">
    <property type="entry name" value="ZZ"/>
    <property type="match status" value="1"/>
</dbReference>
<keyword evidence="2" id="KW-0677">Repeat</keyword>
<dbReference type="Gene3D" id="1.10.238.10">
    <property type="entry name" value="EF-hand"/>
    <property type="match status" value="1"/>
</dbReference>
<evidence type="ECO:0000256" key="7">
    <source>
        <dbReference type="SAM" id="MobiDB-lite"/>
    </source>
</evidence>
<feature type="transmembrane region" description="Helical" evidence="8">
    <location>
        <begin position="12"/>
        <end position="32"/>
    </location>
</feature>
<reference evidence="11" key="1">
    <citation type="journal article" date="2020" name="Stud. Mycol.">
        <title>101 Dothideomycetes genomes: a test case for predicting lifestyles and emergence of pathogens.</title>
        <authorList>
            <person name="Haridas S."/>
            <person name="Albert R."/>
            <person name="Binder M."/>
            <person name="Bloem J."/>
            <person name="Labutti K."/>
            <person name="Salamov A."/>
            <person name="Andreopoulos B."/>
            <person name="Baker S."/>
            <person name="Barry K."/>
            <person name="Bills G."/>
            <person name="Bluhm B."/>
            <person name="Cannon C."/>
            <person name="Castanera R."/>
            <person name="Culley D."/>
            <person name="Daum C."/>
            <person name="Ezra D."/>
            <person name="Gonzalez J."/>
            <person name="Henrissat B."/>
            <person name="Kuo A."/>
            <person name="Liang C."/>
            <person name="Lipzen A."/>
            <person name="Lutzoni F."/>
            <person name="Magnuson J."/>
            <person name="Mondo S."/>
            <person name="Nolan M."/>
            <person name="Ohm R."/>
            <person name="Pangilinan J."/>
            <person name="Park H.-J."/>
            <person name="Ramirez L."/>
            <person name="Alfaro M."/>
            <person name="Sun H."/>
            <person name="Tritt A."/>
            <person name="Yoshinaga Y."/>
            <person name="Zwiers L.-H."/>
            <person name="Turgeon B."/>
            <person name="Goodwin S."/>
            <person name="Spatafora J."/>
            <person name="Crous P."/>
            <person name="Grigoriev I."/>
        </authorList>
    </citation>
    <scope>NUCLEOTIDE SEQUENCE</scope>
    <source>
        <strain evidence="11">CBS 122681</strain>
    </source>
</reference>
<keyword evidence="8" id="KW-1133">Transmembrane helix</keyword>
<dbReference type="InterPro" id="IPR011992">
    <property type="entry name" value="EF-hand-dom_pair"/>
</dbReference>
<sequence>MTSSTPSSVSRYRPAVLVLTGAAAAYAAYLIYSSFQGDAPSRGLHRSNAVRRPNPRARRGTARTVARLQRSAPPLGEFDFFGQPIELDARNLISPADLRELAEHMQPSAGDALVEDQVGQFYDTFFDRLLLTTFPNRVLSPTEAEAITQWLGPQIPDQQALALALQRHSSRFGAREGDVVHESDDAESLGQTELSWDSIYSDSDGLDPNGQTLQRTLYHIAEDHARHEGVIHRGVTCNGCDTKPIRGVRWRCANCADFDLCSECEATNSHMKTHIFYKIRVPAPFLGLPKQEPVYPGRPHLMSPSIDSSMKKRLVKETKMEAEEIEALWDQFTCLASVEWEADPTHVGWALDRRAFNQAFVPRYSSFTAAPNLVYDRLFAYYDVDHNGMIGFEEFVKGLDGMHSRDQKTKSRIVFNGYDVDGDGYISRKDVLRIFRAYYAIEKEATRNYLAENSEELSVRGALETIHSSQPLGSAFTQSSIEARSIDNTRLAEKNSGDSGDQLPVIQDDADDNLERADVIRSTQSNRNFEGTHRPLFGDQAVVDRWNRRQFYVDEEEGLSRPEGTDETSLAHDPAEQQVPEEESLSSPEVERPRGSRSSSRVRFQDDVDFETRSNASTSSRPIGERWGGYEIPEPEKDLGKEVLYQITQEAFNELLNPLFQEKEDNAMDTFNSRTERRECANQIDNAIKEFHREALLNKAVVYLGFFRYSKLLVHNSLKGEITKGVFENQGQSGIEAKLNTLFFAAEQKAAKAFKSWPDDWEPNAMALWNAKLCRVQFREEFVKNVIRLATELHWLPPPPDFVSCVQDGAASEFEKPLPGQENIDCNEDGELPYRDPTMPQFRPNSMADVQQIDEQMVLDEEHSQSGSSDTEPYPWSDLSNSDTRLADQLVYYDSYHPSHASDNFIIVSFRIPAAGSENVSASQPDPVRTSSGSDQGDGTLPPVTPAPMTEAPQDRDDESSPSLVPNPIPGSQLPLPSPPPTTPPLVEYTDDPVFFVIFQEEGDTTLNIEVQPLLNWREDHLKLLLQKIRRDAFSSPNPALRIPFLASLEIVEAEISERKGSGLVNYEEFTEKLAEGKLRFMEAWIDWVSF</sequence>
<feature type="region of interest" description="Disordered" evidence="7">
    <location>
        <begin position="40"/>
        <end position="60"/>
    </location>
</feature>
<protein>
    <recommendedName>
        <fullName evidence="13">EF-hand</fullName>
    </recommendedName>
</protein>
<evidence type="ECO:0000256" key="8">
    <source>
        <dbReference type="SAM" id="Phobius"/>
    </source>
</evidence>
<dbReference type="SUPFAM" id="SSF57850">
    <property type="entry name" value="RING/U-box"/>
    <property type="match status" value="1"/>
</dbReference>
<feature type="compositionally biased region" description="Polar residues" evidence="7">
    <location>
        <begin position="918"/>
        <end position="937"/>
    </location>
</feature>
<dbReference type="Proteomes" id="UP000799324">
    <property type="component" value="Unassembled WGS sequence"/>
</dbReference>
<dbReference type="CDD" id="cd02340">
    <property type="entry name" value="ZZ_NBR1_like"/>
    <property type="match status" value="1"/>
</dbReference>
<dbReference type="OrthoDB" id="2122982at2759"/>
<feature type="compositionally biased region" description="Basic residues" evidence="7">
    <location>
        <begin position="43"/>
        <end position="60"/>
    </location>
</feature>
<evidence type="ECO:0000256" key="6">
    <source>
        <dbReference type="PROSITE-ProRule" id="PRU00228"/>
    </source>
</evidence>
<keyword evidence="12" id="KW-1185">Reference proteome</keyword>
<name>A0A6A6T874_9PLEO</name>
<dbReference type="PRINTS" id="PR00450">
    <property type="entry name" value="RECOVERIN"/>
</dbReference>
<dbReference type="SMART" id="SM00054">
    <property type="entry name" value="EFh"/>
    <property type="match status" value="2"/>
</dbReference>
<evidence type="ECO:0000256" key="2">
    <source>
        <dbReference type="ARBA" id="ARBA00022737"/>
    </source>
</evidence>
<dbReference type="EMBL" id="MU004354">
    <property type="protein sequence ID" value="KAF2655068.1"/>
    <property type="molecule type" value="Genomic_DNA"/>
</dbReference>
<feature type="domain" description="EF-hand" evidence="10">
    <location>
        <begin position="406"/>
        <end position="441"/>
    </location>
</feature>
<keyword evidence="4" id="KW-0862">Zinc</keyword>
<proteinExistence type="predicted"/>
<dbReference type="InterPro" id="IPR018247">
    <property type="entry name" value="EF_Hand_1_Ca_BS"/>
</dbReference>
<evidence type="ECO:0000313" key="12">
    <source>
        <dbReference type="Proteomes" id="UP000799324"/>
    </source>
</evidence>
<dbReference type="InterPro" id="IPR028846">
    <property type="entry name" value="Recoverin"/>
</dbReference>
<dbReference type="PANTHER" id="PTHR23055:SF187">
    <property type="entry name" value="EF HAND DOMAIN PROTEIN (AFU_ORTHOLOGUE AFUA_6G07310)"/>
    <property type="match status" value="1"/>
</dbReference>
<evidence type="ECO:0000313" key="11">
    <source>
        <dbReference type="EMBL" id="KAF2655068.1"/>
    </source>
</evidence>
<gene>
    <name evidence="11" type="ORF">K491DRAFT_693223</name>
</gene>
<dbReference type="InterPro" id="IPR002048">
    <property type="entry name" value="EF_hand_dom"/>
</dbReference>
<evidence type="ECO:0000256" key="3">
    <source>
        <dbReference type="ARBA" id="ARBA00022771"/>
    </source>
</evidence>
<dbReference type="InterPro" id="IPR043145">
    <property type="entry name" value="Znf_ZZ_sf"/>
</dbReference>
<evidence type="ECO:0000256" key="1">
    <source>
        <dbReference type="ARBA" id="ARBA00022723"/>
    </source>
</evidence>
<dbReference type="PROSITE" id="PS00018">
    <property type="entry name" value="EF_HAND_1"/>
    <property type="match status" value="2"/>
</dbReference>
<dbReference type="InterPro" id="IPR000433">
    <property type="entry name" value="Znf_ZZ"/>
</dbReference>
<dbReference type="PROSITE" id="PS50222">
    <property type="entry name" value="EF_HAND_2"/>
    <property type="match status" value="2"/>
</dbReference>
<feature type="compositionally biased region" description="Basic and acidic residues" evidence="7">
    <location>
        <begin position="603"/>
        <end position="612"/>
    </location>
</feature>
<accession>A0A6A6T874</accession>
<dbReference type="GO" id="GO:0005509">
    <property type="term" value="F:calcium ion binding"/>
    <property type="evidence" value="ECO:0007669"/>
    <property type="project" value="InterPro"/>
</dbReference>
<dbReference type="PANTHER" id="PTHR23055">
    <property type="entry name" value="CALCIUM BINDING PROTEINS"/>
    <property type="match status" value="1"/>
</dbReference>
<evidence type="ECO:0000259" key="10">
    <source>
        <dbReference type="PROSITE" id="PS50222"/>
    </source>
</evidence>
<dbReference type="PROSITE" id="PS50135">
    <property type="entry name" value="ZF_ZZ_2"/>
    <property type="match status" value="1"/>
</dbReference>
<organism evidence="11 12">
    <name type="scientific">Lophiostoma macrostomum CBS 122681</name>
    <dbReference type="NCBI Taxonomy" id="1314788"/>
    <lineage>
        <taxon>Eukaryota</taxon>
        <taxon>Fungi</taxon>
        <taxon>Dikarya</taxon>
        <taxon>Ascomycota</taxon>
        <taxon>Pezizomycotina</taxon>
        <taxon>Dothideomycetes</taxon>
        <taxon>Pleosporomycetidae</taxon>
        <taxon>Pleosporales</taxon>
        <taxon>Lophiostomataceae</taxon>
        <taxon>Lophiostoma</taxon>
    </lineage>
</organism>